<evidence type="ECO:0008006" key="12">
    <source>
        <dbReference type="Google" id="ProtNLM"/>
    </source>
</evidence>
<keyword evidence="6" id="KW-0472">Membrane</keyword>
<feature type="chain" id="PRO_5042811000" description="Protein sleepless" evidence="9">
    <location>
        <begin position="34"/>
        <end position="156"/>
    </location>
</feature>
<evidence type="ECO:0000256" key="4">
    <source>
        <dbReference type="ARBA" id="ARBA00022729"/>
    </source>
</evidence>
<keyword evidence="11" id="KW-1185">Reference proteome</keyword>
<dbReference type="EMBL" id="JAZDUA010000084">
    <property type="protein sequence ID" value="KAK7868942.1"/>
    <property type="molecule type" value="Genomic_DNA"/>
</dbReference>
<dbReference type="GO" id="GO:0098552">
    <property type="term" value="C:side of membrane"/>
    <property type="evidence" value="ECO:0007669"/>
    <property type="project" value="UniProtKB-KW"/>
</dbReference>
<accession>A0AAN9VW72</accession>
<evidence type="ECO:0000256" key="8">
    <source>
        <dbReference type="ARBA" id="ARBA00023288"/>
    </source>
</evidence>
<protein>
    <recommendedName>
        <fullName evidence="12">Protein sleepless</fullName>
    </recommendedName>
</protein>
<gene>
    <name evidence="10" type="ORF">R5R35_002578</name>
</gene>
<keyword evidence="7" id="KW-0325">Glycoprotein</keyword>
<evidence type="ECO:0000256" key="3">
    <source>
        <dbReference type="ARBA" id="ARBA00022692"/>
    </source>
</evidence>
<dbReference type="Pfam" id="PF17064">
    <property type="entry name" value="QVR"/>
    <property type="match status" value="1"/>
</dbReference>
<evidence type="ECO:0000256" key="7">
    <source>
        <dbReference type="ARBA" id="ARBA00023180"/>
    </source>
</evidence>
<feature type="signal peptide" evidence="9">
    <location>
        <begin position="1"/>
        <end position="33"/>
    </location>
</feature>
<evidence type="ECO:0000313" key="11">
    <source>
        <dbReference type="Proteomes" id="UP001378592"/>
    </source>
</evidence>
<evidence type="ECO:0000256" key="2">
    <source>
        <dbReference type="ARBA" id="ARBA00022622"/>
    </source>
</evidence>
<dbReference type="Proteomes" id="UP001378592">
    <property type="component" value="Unassembled WGS sequence"/>
</dbReference>
<dbReference type="PANTHER" id="PTHR33562">
    <property type="entry name" value="ATILLA, ISOFORM B-RELATED-RELATED"/>
    <property type="match status" value="1"/>
</dbReference>
<keyword evidence="3" id="KW-0812">Transmembrane</keyword>
<comment type="caution">
    <text evidence="10">The sequence shown here is derived from an EMBL/GenBank/DDBJ whole genome shotgun (WGS) entry which is preliminary data.</text>
</comment>
<dbReference type="GO" id="GO:0030431">
    <property type="term" value="P:sleep"/>
    <property type="evidence" value="ECO:0007669"/>
    <property type="project" value="InterPro"/>
</dbReference>
<sequence>MRSPSPTPTPAPSLATAALCAAVLLVALPQARAINCYQCNSKVDVACAELEPPPPNGTERYLRLCKDGPDGEPAFCRRSVIKVLAANKGEGETRIVRSCGWVKHKNECYKFDDDDHHEHVCQCFSDACNAASGPGHAHFLASLLAPALALALALRR</sequence>
<organism evidence="10 11">
    <name type="scientific">Gryllus longicercus</name>
    <dbReference type="NCBI Taxonomy" id="2509291"/>
    <lineage>
        <taxon>Eukaryota</taxon>
        <taxon>Metazoa</taxon>
        <taxon>Ecdysozoa</taxon>
        <taxon>Arthropoda</taxon>
        <taxon>Hexapoda</taxon>
        <taxon>Insecta</taxon>
        <taxon>Pterygota</taxon>
        <taxon>Neoptera</taxon>
        <taxon>Polyneoptera</taxon>
        <taxon>Orthoptera</taxon>
        <taxon>Ensifera</taxon>
        <taxon>Gryllidea</taxon>
        <taxon>Grylloidea</taxon>
        <taxon>Gryllidae</taxon>
        <taxon>Gryllinae</taxon>
        <taxon>Gryllus</taxon>
    </lineage>
</organism>
<keyword evidence="2" id="KW-0336">GPI-anchor</keyword>
<dbReference type="InterPro" id="IPR031424">
    <property type="entry name" value="QVR-like"/>
</dbReference>
<comment type="subcellular location">
    <subcellularLocation>
        <location evidence="1">Membrane</location>
        <topology evidence="1">Lipid-anchor</topology>
        <topology evidence="1">GPI-anchor</topology>
    </subcellularLocation>
</comment>
<proteinExistence type="predicted"/>
<evidence type="ECO:0000256" key="6">
    <source>
        <dbReference type="ARBA" id="ARBA00023136"/>
    </source>
</evidence>
<dbReference type="AlphaFoldDB" id="A0AAN9VW72"/>
<dbReference type="GO" id="GO:0032222">
    <property type="term" value="P:regulation of synaptic transmission, cholinergic"/>
    <property type="evidence" value="ECO:0007669"/>
    <property type="project" value="InterPro"/>
</dbReference>
<keyword evidence="5" id="KW-1133">Transmembrane helix</keyword>
<dbReference type="InterPro" id="IPR050975">
    <property type="entry name" value="Sleep_regulator"/>
</dbReference>
<evidence type="ECO:0000256" key="9">
    <source>
        <dbReference type="SAM" id="SignalP"/>
    </source>
</evidence>
<dbReference type="PANTHER" id="PTHR33562:SF23">
    <property type="entry name" value="PROTEIN QUIVER"/>
    <property type="match status" value="1"/>
</dbReference>
<keyword evidence="4 9" id="KW-0732">Signal</keyword>
<keyword evidence="8" id="KW-0449">Lipoprotein</keyword>
<name>A0AAN9VW72_9ORTH</name>
<evidence type="ECO:0000256" key="5">
    <source>
        <dbReference type="ARBA" id="ARBA00022989"/>
    </source>
</evidence>
<evidence type="ECO:0000313" key="10">
    <source>
        <dbReference type="EMBL" id="KAK7868942.1"/>
    </source>
</evidence>
<reference evidence="10 11" key="1">
    <citation type="submission" date="2024-03" db="EMBL/GenBank/DDBJ databases">
        <title>The genome assembly and annotation of the cricket Gryllus longicercus Weissman &amp; Gray.</title>
        <authorList>
            <person name="Szrajer S."/>
            <person name="Gray D."/>
            <person name="Ylla G."/>
        </authorList>
    </citation>
    <scope>NUCLEOTIDE SEQUENCE [LARGE SCALE GENOMIC DNA]</scope>
    <source>
        <strain evidence="10">DAG 2021-001</strain>
        <tissue evidence="10">Whole body minus gut</tissue>
    </source>
</reference>
<evidence type="ECO:0000256" key="1">
    <source>
        <dbReference type="ARBA" id="ARBA00004589"/>
    </source>
</evidence>